<evidence type="ECO:0000313" key="2">
    <source>
        <dbReference type="EMBL" id="SBS95164.1"/>
    </source>
</evidence>
<dbReference type="EMBL" id="FLQV01003847">
    <property type="protein sequence ID" value="SBT02896.1"/>
    <property type="molecule type" value="Genomic_DNA"/>
</dbReference>
<evidence type="ECO:0000256" key="1">
    <source>
        <dbReference type="SAM" id="MobiDB-lite"/>
    </source>
</evidence>
<sequence>MVRWERGKTSTGMCPHAFPHAHLRVCTHLYVITEMRDRGERESEKKKSQQGGERKIQGGVGRRGWLE</sequence>
<evidence type="ECO:0000313" key="4">
    <source>
        <dbReference type="Proteomes" id="UP000078546"/>
    </source>
</evidence>
<dbReference type="AlphaFoldDB" id="A0A1A8WQI1"/>
<gene>
    <name evidence="3" type="ORF">POVCU1_081910</name>
    <name evidence="2" type="ORF">POVCU2_0093640</name>
</gene>
<dbReference type="Proteomes" id="UP000078560">
    <property type="component" value="Unassembled WGS sequence"/>
</dbReference>
<dbReference type="EMBL" id="FLQU01001954">
    <property type="protein sequence ID" value="SBS95164.1"/>
    <property type="molecule type" value="Genomic_DNA"/>
</dbReference>
<reference evidence="4 5" key="2">
    <citation type="submission" date="2016-05" db="EMBL/GenBank/DDBJ databases">
        <authorList>
            <person name="Naeem Raeece"/>
        </authorList>
    </citation>
    <scope>NUCLEOTIDE SEQUENCE [LARGE SCALE GENOMIC DNA]</scope>
</reference>
<accession>A0A1A8WQI1</accession>
<feature type="compositionally biased region" description="Gly residues" evidence="1">
    <location>
        <begin position="58"/>
        <end position="67"/>
    </location>
</feature>
<evidence type="ECO:0000313" key="5">
    <source>
        <dbReference type="Proteomes" id="UP000078560"/>
    </source>
</evidence>
<name>A0A1A8WQI1_PLAOA</name>
<organism evidence="2 5">
    <name type="scientific">Plasmodium ovale curtisi</name>
    <dbReference type="NCBI Taxonomy" id="864141"/>
    <lineage>
        <taxon>Eukaryota</taxon>
        <taxon>Sar</taxon>
        <taxon>Alveolata</taxon>
        <taxon>Apicomplexa</taxon>
        <taxon>Aconoidasida</taxon>
        <taxon>Haemosporida</taxon>
        <taxon>Plasmodiidae</taxon>
        <taxon>Plasmodium</taxon>
        <taxon>Plasmodium (Plasmodium)</taxon>
    </lineage>
</organism>
<reference evidence="2" key="1">
    <citation type="submission" date="2016-05" db="EMBL/GenBank/DDBJ databases">
        <authorList>
            <person name="Lavstsen T."/>
            <person name="Jespersen J.S."/>
        </authorList>
    </citation>
    <scope>NUCLEOTIDE SEQUENCE [LARGE SCALE GENOMIC DNA]</scope>
</reference>
<feature type="region of interest" description="Disordered" evidence="1">
    <location>
        <begin position="36"/>
        <end position="67"/>
    </location>
</feature>
<protein>
    <submittedName>
        <fullName evidence="2">Uncharacterized protein</fullName>
    </submittedName>
</protein>
<evidence type="ECO:0000313" key="3">
    <source>
        <dbReference type="EMBL" id="SBT02896.1"/>
    </source>
</evidence>
<feature type="compositionally biased region" description="Basic and acidic residues" evidence="1">
    <location>
        <begin position="36"/>
        <end position="56"/>
    </location>
</feature>
<proteinExistence type="predicted"/>
<dbReference type="Proteomes" id="UP000078546">
    <property type="component" value="Unassembled WGS sequence"/>
</dbReference>